<reference evidence="2 3" key="1">
    <citation type="journal article" date="2019" name="Nat. Microbiol.">
        <title>Mediterranean grassland soil C-N compound turnover is dependent on rainfall and depth, and is mediated by genomically divergent microorganisms.</title>
        <authorList>
            <person name="Diamond S."/>
            <person name="Andeer P.F."/>
            <person name="Li Z."/>
            <person name="Crits-Christoph A."/>
            <person name="Burstein D."/>
            <person name="Anantharaman K."/>
            <person name="Lane K.R."/>
            <person name="Thomas B.C."/>
            <person name="Pan C."/>
            <person name="Northen T.R."/>
            <person name="Banfield J.F."/>
        </authorList>
    </citation>
    <scope>NUCLEOTIDE SEQUENCE [LARGE SCALE GENOMIC DNA]</scope>
    <source>
        <strain evidence="2">WS_8</strain>
    </source>
</reference>
<dbReference type="Proteomes" id="UP000316609">
    <property type="component" value="Unassembled WGS sequence"/>
</dbReference>
<sequence>MNRAAVLLALAVAAIPASCLAQEPPEGSTEPIGPWAFTIALNDLSFGSFDGVTLSMRRQTRDHAAWRYGITLSSVIDESKRHDRFESPTSPAVAERLDDHRWDAGVELDVTRLTFPGARRQVRPYLGIGAFGSFRYSRERFRERLEPTGSGPSELRGEDRGTSWGVGLFGAFGVEWRVRPNVALHAEYGQGLRYRPSHHVADRRELDASGTTVRQNNVDENSRDVSFYARGSRAGVSIFF</sequence>
<name>A0A538TEC8_UNCEI</name>
<protein>
    <recommendedName>
        <fullName evidence="4">Porin family protein</fullName>
    </recommendedName>
</protein>
<evidence type="ECO:0000313" key="2">
    <source>
        <dbReference type="EMBL" id="TMQ61946.1"/>
    </source>
</evidence>
<feature type="signal peptide" evidence="1">
    <location>
        <begin position="1"/>
        <end position="21"/>
    </location>
</feature>
<proteinExistence type="predicted"/>
<keyword evidence="1" id="KW-0732">Signal</keyword>
<comment type="caution">
    <text evidence="2">The sequence shown here is derived from an EMBL/GenBank/DDBJ whole genome shotgun (WGS) entry which is preliminary data.</text>
</comment>
<accession>A0A538TEC8</accession>
<feature type="chain" id="PRO_5021764010" description="Porin family protein" evidence="1">
    <location>
        <begin position="22"/>
        <end position="240"/>
    </location>
</feature>
<organism evidence="2 3">
    <name type="scientific">Eiseniibacteriota bacterium</name>
    <dbReference type="NCBI Taxonomy" id="2212470"/>
    <lineage>
        <taxon>Bacteria</taxon>
        <taxon>Candidatus Eiseniibacteriota</taxon>
    </lineage>
</organism>
<dbReference type="EMBL" id="VBOY01000152">
    <property type="protein sequence ID" value="TMQ61946.1"/>
    <property type="molecule type" value="Genomic_DNA"/>
</dbReference>
<evidence type="ECO:0008006" key="4">
    <source>
        <dbReference type="Google" id="ProtNLM"/>
    </source>
</evidence>
<evidence type="ECO:0000313" key="3">
    <source>
        <dbReference type="Proteomes" id="UP000316609"/>
    </source>
</evidence>
<evidence type="ECO:0000256" key="1">
    <source>
        <dbReference type="SAM" id="SignalP"/>
    </source>
</evidence>
<dbReference type="AlphaFoldDB" id="A0A538TEC8"/>
<gene>
    <name evidence="2" type="ORF">E6K78_12250</name>
</gene>